<dbReference type="Pfam" id="PF02492">
    <property type="entry name" value="cobW"/>
    <property type="match status" value="1"/>
</dbReference>
<dbReference type="InterPro" id="IPR027417">
    <property type="entry name" value="P-loop_NTPase"/>
</dbReference>
<feature type="domain" description="CobW C-terminal" evidence="8">
    <location>
        <begin position="249"/>
        <end position="329"/>
    </location>
</feature>
<comment type="catalytic activity">
    <reaction evidence="6">
        <text>GTP + H2O = GDP + phosphate + H(+)</text>
        <dbReference type="Rhea" id="RHEA:19669"/>
        <dbReference type="ChEBI" id="CHEBI:15377"/>
        <dbReference type="ChEBI" id="CHEBI:15378"/>
        <dbReference type="ChEBI" id="CHEBI:37565"/>
        <dbReference type="ChEBI" id="CHEBI:43474"/>
        <dbReference type="ChEBI" id="CHEBI:58189"/>
    </reaction>
    <physiologicalReaction direction="left-to-right" evidence="6">
        <dbReference type="Rhea" id="RHEA:19670"/>
    </physiologicalReaction>
</comment>
<dbReference type="Gene3D" id="3.40.50.300">
    <property type="entry name" value="P-loop containing nucleotide triphosphate hydrolases"/>
    <property type="match status" value="1"/>
</dbReference>
<dbReference type="Pfam" id="PF07683">
    <property type="entry name" value="CobW_C"/>
    <property type="match status" value="1"/>
</dbReference>
<dbReference type="EMBL" id="BMXI01000001">
    <property type="protein sequence ID" value="GHC41499.1"/>
    <property type="molecule type" value="Genomic_DNA"/>
</dbReference>
<dbReference type="InterPro" id="IPR003495">
    <property type="entry name" value="CobW/HypB/UreG_nucleotide-bd"/>
</dbReference>
<gene>
    <name evidence="9" type="ORF">GCM10007100_02850</name>
</gene>
<dbReference type="SUPFAM" id="SSF52540">
    <property type="entry name" value="P-loop containing nucleoside triphosphate hydrolases"/>
    <property type="match status" value="1"/>
</dbReference>
<keyword evidence="3" id="KW-0143">Chaperone</keyword>
<dbReference type="AlphaFoldDB" id="A0A918WF75"/>
<dbReference type="GO" id="GO:0000166">
    <property type="term" value="F:nucleotide binding"/>
    <property type="evidence" value="ECO:0007669"/>
    <property type="project" value="UniProtKB-KW"/>
</dbReference>
<keyword evidence="1" id="KW-0547">Nucleotide-binding</keyword>
<reference evidence="9" key="1">
    <citation type="journal article" date="2014" name="Int. J. Syst. Evol. Microbiol.">
        <title>Complete genome sequence of Corynebacterium casei LMG S-19264T (=DSM 44701T), isolated from a smear-ripened cheese.</title>
        <authorList>
            <consortium name="US DOE Joint Genome Institute (JGI-PGF)"/>
            <person name="Walter F."/>
            <person name="Albersmeier A."/>
            <person name="Kalinowski J."/>
            <person name="Ruckert C."/>
        </authorList>
    </citation>
    <scope>NUCLEOTIDE SEQUENCE</scope>
    <source>
        <strain evidence="9">KCTC 12988</strain>
    </source>
</reference>
<evidence type="ECO:0000256" key="5">
    <source>
        <dbReference type="ARBA" id="ARBA00045658"/>
    </source>
</evidence>
<evidence type="ECO:0000259" key="7">
    <source>
        <dbReference type="Pfam" id="PF02492"/>
    </source>
</evidence>
<evidence type="ECO:0000259" key="8">
    <source>
        <dbReference type="Pfam" id="PF07683"/>
    </source>
</evidence>
<evidence type="ECO:0000256" key="3">
    <source>
        <dbReference type="ARBA" id="ARBA00023186"/>
    </source>
</evidence>
<dbReference type="PANTHER" id="PTHR13748">
    <property type="entry name" value="COBW-RELATED"/>
    <property type="match status" value="1"/>
</dbReference>
<feature type="domain" description="CobW/HypB/UreG nucleotide-binding" evidence="7">
    <location>
        <begin position="19"/>
        <end position="189"/>
    </location>
</feature>
<accession>A0A918WF75</accession>
<dbReference type="GO" id="GO:0005737">
    <property type="term" value="C:cytoplasm"/>
    <property type="evidence" value="ECO:0007669"/>
    <property type="project" value="TreeGrafter"/>
</dbReference>
<dbReference type="RefSeq" id="WP_189566646.1">
    <property type="nucleotide sequence ID" value="NZ_BMXI01000001.1"/>
</dbReference>
<comment type="function">
    <text evidence="5">Zinc chaperone that directly transfers zinc cofactor to target proteins, thereby activating them. Zinc is transferred from the CXCC motif in the GTPase domain to the zinc binding site in target proteins in a process requiring GTP hydrolysis.</text>
</comment>
<name>A0A918WF75_9BACT</name>
<organism evidence="9 10">
    <name type="scientific">Roseibacillus persicicus</name>
    <dbReference type="NCBI Taxonomy" id="454148"/>
    <lineage>
        <taxon>Bacteria</taxon>
        <taxon>Pseudomonadati</taxon>
        <taxon>Verrucomicrobiota</taxon>
        <taxon>Verrucomicrobiia</taxon>
        <taxon>Verrucomicrobiales</taxon>
        <taxon>Verrucomicrobiaceae</taxon>
        <taxon>Roseibacillus</taxon>
    </lineage>
</organism>
<proteinExistence type="inferred from homology"/>
<evidence type="ECO:0000256" key="2">
    <source>
        <dbReference type="ARBA" id="ARBA00022801"/>
    </source>
</evidence>
<keyword evidence="10" id="KW-1185">Reference proteome</keyword>
<sequence>MHSAILPDSRLVSLTPVRPMLMLTGFLGAGKTTLLRSLLNELNERGHLADVILNDMENALLDRETLREHAASVEPLTGSCVCCEGLDELCRMILEAAQSTHQLLLIELNGTADPLPLQETFTLLESKFLLHPRWQVCVIDARYFGQRSRFQELEKLQLETASHYYLSHVPRPREEAEMAQMVRSINPGASRTTASDLAGALSDAILKNRGYRLGQAEERQGAQPSFDPLVHFSREHQHSRHHYAHEFTGCNIVFPEPVEPSRIQPWLKALPETVVRAKALIEETSDPDGRYLYERVGDEIPSSPIPVRSISKVPCSGLFIGPDLQPDELLGLTRELLHPRSHFPKT</sequence>
<evidence type="ECO:0000256" key="6">
    <source>
        <dbReference type="ARBA" id="ARBA00049117"/>
    </source>
</evidence>
<evidence type="ECO:0000256" key="4">
    <source>
        <dbReference type="ARBA" id="ARBA00034320"/>
    </source>
</evidence>
<reference evidence="9" key="2">
    <citation type="submission" date="2020-09" db="EMBL/GenBank/DDBJ databases">
        <authorList>
            <person name="Sun Q."/>
            <person name="Kim S."/>
        </authorList>
    </citation>
    <scope>NUCLEOTIDE SEQUENCE</scope>
    <source>
        <strain evidence="9">KCTC 12988</strain>
    </source>
</reference>
<dbReference type="GO" id="GO:0016787">
    <property type="term" value="F:hydrolase activity"/>
    <property type="evidence" value="ECO:0007669"/>
    <property type="project" value="UniProtKB-KW"/>
</dbReference>
<evidence type="ECO:0000313" key="9">
    <source>
        <dbReference type="EMBL" id="GHC41499.1"/>
    </source>
</evidence>
<comment type="caution">
    <text evidence="9">The sequence shown here is derived from an EMBL/GenBank/DDBJ whole genome shotgun (WGS) entry which is preliminary data.</text>
</comment>
<protein>
    <submittedName>
        <fullName evidence="9">Cobalamin biosynthesis protein CobW</fullName>
    </submittedName>
</protein>
<dbReference type="InterPro" id="IPR051316">
    <property type="entry name" value="Zinc-reg_GTPase_activator"/>
</dbReference>
<dbReference type="Proteomes" id="UP000644507">
    <property type="component" value="Unassembled WGS sequence"/>
</dbReference>
<dbReference type="InterPro" id="IPR036627">
    <property type="entry name" value="CobW-likC_sf"/>
</dbReference>
<keyword evidence="2" id="KW-0378">Hydrolase</keyword>
<comment type="similarity">
    <text evidence="4">Belongs to the SIMIBI class G3E GTPase family. ZNG1 subfamily.</text>
</comment>
<dbReference type="PANTHER" id="PTHR13748:SF62">
    <property type="entry name" value="COBW DOMAIN-CONTAINING PROTEIN"/>
    <property type="match status" value="1"/>
</dbReference>
<dbReference type="InterPro" id="IPR011629">
    <property type="entry name" value="CobW-like_C"/>
</dbReference>
<dbReference type="Gene3D" id="3.30.1220.10">
    <property type="entry name" value="CobW-like, C-terminal domain"/>
    <property type="match status" value="1"/>
</dbReference>
<evidence type="ECO:0000313" key="10">
    <source>
        <dbReference type="Proteomes" id="UP000644507"/>
    </source>
</evidence>
<evidence type="ECO:0000256" key="1">
    <source>
        <dbReference type="ARBA" id="ARBA00022741"/>
    </source>
</evidence>